<dbReference type="RefSeq" id="WP_212213894.1">
    <property type="nucleotide sequence ID" value="NZ_JAGUCO010000002.1"/>
</dbReference>
<keyword evidence="1" id="KW-0535">Nitrogen fixation</keyword>
<comment type="similarity">
    <text evidence="2">Belongs to the UPF0437 family.</text>
</comment>
<dbReference type="InterPro" id="IPR007774">
    <property type="entry name" value="Put_N_fixation"/>
</dbReference>
<reference evidence="3 4" key="1">
    <citation type="journal article" date="2015" name="Int. J. Syst. Evol. Microbiol.">
        <title>Carboxylicivirga linearis sp. nov., isolated from a sea cucumber culture pond.</title>
        <authorList>
            <person name="Wang F.Q."/>
            <person name="Zhou Y.X."/>
            <person name="Lin X.Z."/>
            <person name="Chen G.J."/>
            <person name="Du Z.J."/>
        </authorList>
    </citation>
    <scope>NUCLEOTIDE SEQUENCE [LARGE SCALE GENOMIC DNA]</scope>
    <source>
        <strain evidence="3 4">FB218</strain>
    </source>
</reference>
<keyword evidence="4" id="KW-1185">Reference proteome</keyword>
<organism evidence="3 4">
    <name type="scientific">Carboxylicivirga linearis</name>
    <dbReference type="NCBI Taxonomy" id="1628157"/>
    <lineage>
        <taxon>Bacteria</taxon>
        <taxon>Pseudomonadati</taxon>
        <taxon>Bacteroidota</taxon>
        <taxon>Bacteroidia</taxon>
        <taxon>Marinilabiliales</taxon>
        <taxon>Marinilabiliaceae</taxon>
        <taxon>Carboxylicivirga</taxon>
    </lineage>
</organism>
<dbReference type="InterPro" id="IPR029012">
    <property type="entry name" value="Helix_hairpin_bin_sf"/>
</dbReference>
<proteinExistence type="inferred from homology"/>
<evidence type="ECO:0000256" key="1">
    <source>
        <dbReference type="ARBA" id="ARBA00023231"/>
    </source>
</evidence>
<dbReference type="EMBL" id="JAGUCO010000002">
    <property type="protein sequence ID" value="MBS2097459.1"/>
    <property type="molecule type" value="Genomic_DNA"/>
</dbReference>
<dbReference type="Pfam" id="PF05082">
    <property type="entry name" value="Rop-like"/>
    <property type="match status" value="1"/>
</dbReference>
<accession>A0ABS5JRG1</accession>
<evidence type="ECO:0000313" key="3">
    <source>
        <dbReference type="EMBL" id="MBS2097459.1"/>
    </source>
</evidence>
<comment type="caution">
    <text evidence="3">The sequence shown here is derived from an EMBL/GenBank/DDBJ whole genome shotgun (WGS) entry which is preliminary data.</text>
</comment>
<evidence type="ECO:0008006" key="5">
    <source>
        <dbReference type="Google" id="ProtNLM"/>
    </source>
</evidence>
<evidence type="ECO:0000256" key="2">
    <source>
        <dbReference type="ARBA" id="ARBA00044954"/>
    </source>
</evidence>
<protein>
    <recommendedName>
        <fullName evidence="5">Rop-like protein</fullName>
    </recommendedName>
</protein>
<evidence type="ECO:0000313" key="4">
    <source>
        <dbReference type="Proteomes" id="UP000708576"/>
    </source>
</evidence>
<name>A0ABS5JRG1_9BACT</name>
<dbReference type="Gene3D" id="1.10.287.660">
    <property type="entry name" value="Helix hairpin bin"/>
    <property type="match status" value="1"/>
</dbReference>
<dbReference type="Proteomes" id="UP000708576">
    <property type="component" value="Unassembled WGS sequence"/>
</dbReference>
<gene>
    <name evidence="3" type="ORF">KEM10_04150</name>
</gene>
<sequence length="68" mass="7703">MSAEEIKELEAVVNKLKFKASMKASELHDLVEDRLLSDFEDLIPFAETTYAACKAWSDKNKELAKLKA</sequence>